<evidence type="ECO:0000259" key="5">
    <source>
        <dbReference type="Pfam" id="PF01266"/>
    </source>
</evidence>
<gene>
    <name evidence="6" type="ORF">ER308_14335</name>
</gene>
<evidence type="ECO:0000256" key="2">
    <source>
        <dbReference type="ARBA" id="ARBA00009410"/>
    </source>
</evidence>
<evidence type="ECO:0000256" key="3">
    <source>
        <dbReference type="ARBA" id="ARBA00022630"/>
    </source>
</evidence>
<dbReference type="InterPro" id="IPR006076">
    <property type="entry name" value="FAD-dep_OxRdtase"/>
</dbReference>
<name>A0A411YHS3_9ACTN</name>
<organism evidence="6 7">
    <name type="scientific">Egibacter rhizosphaerae</name>
    <dbReference type="NCBI Taxonomy" id="1670831"/>
    <lineage>
        <taxon>Bacteria</taxon>
        <taxon>Bacillati</taxon>
        <taxon>Actinomycetota</taxon>
        <taxon>Nitriliruptoria</taxon>
        <taxon>Egibacterales</taxon>
        <taxon>Egibacteraceae</taxon>
        <taxon>Egibacter</taxon>
    </lineage>
</organism>
<dbReference type="SUPFAM" id="SSF54373">
    <property type="entry name" value="FAD-linked reductases, C-terminal domain"/>
    <property type="match status" value="1"/>
</dbReference>
<evidence type="ECO:0000256" key="1">
    <source>
        <dbReference type="ARBA" id="ARBA00001974"/>
    </source>
</evidence>
<dbReference type="SUPFAM" id="SSF51905">
    <property type="entry name" value="FAD/NAD(P)-binding domain"/>
    <property type="match status" value="1"/>
</dbReference>
<evidence type="ECO:0000313" key="6">
    <source>
        <dbReference type="EMBL" id="QBI20622.1"/>
    </source>
</evidence>
<dbReference type="PANTHER" id="PTHR13847:SF286">
    <property type="entry name" value="D-AMINO ACID DEHYDROGENASE"/>
    <property type="match status" value="1"/>
</dbReference>
<dbReference type="GO" id="GO:0005737">
    <property type="term" value="C:cytoplasm"/>
    <property type="evidence" value="ECO:0007669"/>
    <property type="project" value="TreeGrafter"/>
</dbReference>
<dbReference type="GO" id="GO:0016491">
    <property type="term" value="F:oxidoreductase activity"/>
    <property type="evidence" value="ECO:0007669"/>
    <property type="project" value="UniProtKB-KW"/>
</dbReference>
<dbReference type="PANTHER" id="PTHR13847">
    <property type="entry name" value="SARCOSINE DEHYDROGENASE-RELATED"/>
    <property type="match status" value="1"/>
</dbReference>
<dbReference type="EMBL" id="CP036402">
    <property type="protein sequence ID" value="QBI20622.1"/>
    <property type="molecule type" value="Genomic_DNA"/>
</dbReference>
<dbReference type="Gene3D" id="3.30.9.10">
    <property type="entry name" value="D-Amino Acid Oxidase, subunit A, domain 2"/>
    <property type="match status" value="1"/>
</dbReference>
<feature type="domain" description="FAD dependent oxidoreductase" evidence="5">
    <location>
        <begin position="2"/>
        <end position="349"/>
    </location>
</feature>
<dbReference type="AlphaFoldDB" id="A0A411YHS3"/>
<reference evidence="6 7" key="1">
    <citation type="submission" date="2019-01" db="EMBL/GenBank/DDBJ databases">
        <title>Egibacter rhizosphaerae EGI 80759T.</title>
        <authorList>
            <person name="Chen D.-D."/>
            <person name="Tian Y."/>
            <person name="Jiao J.-Y."/>
            <person name="Zhang X.-T."/>
            <person name="Zhang Y.-G."/>
            <person name="Zhang Y."/>
            <person name="Xiao M."/>
            <person name="Shu W.-S."/>
            <person name="Li W.-J."/>
        </authorList>
    </citation>
    <scope>NUCLEOTIDE SEQUENCE [LARGE SCALE GENOMIC DNA]</scope>
    <source>
        <strain evidence="6 7">EGI 80759</strain>
    </source>
</reference>
<dbReference type="Proteomes" id="UP000291469">
    <property type="component" value="Chromosome"/>
</dbReference>
<evidence type="ECO:0000313" key="7">
    <source>
        <dbReference type="Proteomes" id="UP000291469"/>
    </source>
</evidence>
<dbReference type="InterPro" id="IPR036188">
    <property type="entry name" value="FAD/NAD-bd_sf"/>
</dbReference>
<sequence>MHVIVVGGGIVGASAAYHLAVRNVTVTLVDRADTGQATAAGAGIVSPWSRDEHDLEAYTLGRESARHYRELAATLADDGDGDLGFRVVGGIALARDPGELAHQEATLRARRDDAPEIGDVALLDPAELGRAFPPARRDLVGLHHTGAGRIDGRQACATLRSAAQRRGAELRHGSAELDSSGERIEGVRVEGVALEADAVVVAAGAWTPPVCAPAGIDLPVTAQRGQIVHLELPGADTAPWPVVHAFARHYLLGFGGPRVVAGATREDGTGFDHRVTVAGLSQILERAVEVAPDLGEATVAQTRVGFRPMSSDGRPLLGPVPGAENVVVATGLGPRGLTVGPLVGAIAGDLAVGEAPRVPIEGFALTRA</sequence>
<evidence type="ECO:0000256" key="4">
    <source>
        <dbReference type="ARBA" id="ARBA00023002"/>
    </source>
</evidence>
<keyword evidence="7" id="KW-1185">Reference proteome</keyword>
<accession>A0A411YHS3</accession>
<comment type="similarity">
    <text evidence="2">Belongs to the DadA oxidoreductase family.</text>
</comment>
<dbReference type="KEGG" id="erz:ER308_14335"/>
<dbReference type="Pfam" id="PF01266">
    <property type="entry name" value="DAO"/>
    <property type="match status" value="1"/>
</dbReference>
<comment type="cofactor">
    <cofactor evidence="1">
        <name>FAD</name>
        <dbReference type="ChEBI" id="CHEBI:57692"/>
    </cofactor>
</comment>
<dbReference type="RefSeq" id="WP_131155617.1">
    <property type="nucleotide sequence ID" value="NZ_CP036402.1"/>
</dbReference>
<protein>
    <submittedName>
        <fullName evidence="6">FAD-dependent oxidoreductase</fullName>
    </submittedName>
</protein>
<proteinExistence type="inferred from homology"/>
<dbReference type="OrthoDB" id="9806257at2"/>
<keyword evidence="3" id="KW-0285">Flavoprotein</keyword>
<dbReference type="Gene3D" id="3.50.50.60">
    <property type="entry name" value="FAD/NAD(P)-binding domain"/>
    <property type="match status" value="1"/>
</dbReference>
<keyword evidence="4" id="KW-0560">Oxidoreductase</keyword>